<evidence type="ECO:0000256" key="6">
    <source>
        <dbReference type="ARBA" id="ARBA00023014"/>
    </source>
</evidence>
<evidence type="ECO:0000256" key="3">
    <source>
        <dbReference type="ARBA" id="ARBA00022723"/>
    </source>
</evidence>
<evidence type="ECO:0000313" key="10">
    <source>
        <dbReference type="EMBL" id="KAK9787883.1"/>
    </source>
</evidence>
<feature type="compositionally biased region" description="Basic and acidic residues" evidence="9">
    <location>
        <begin position="278"/>
        <end position="288"/>
    </location>
</feature>
<dbReference type="GO" id="GO:1902494">
    <property type="term" value="C:catalytic complex"/>
    <property type="evidence" value="ECO:0007669"/>
    <property type="project" value="UniProtKB-ARBA"/>
</dbReference>
<dbReference type="AlphaFoldDB" id="A0AAW1NN99"/>
<feature type="region of interest" description="Disordered" evidence="9">
    <location>
        <begin position="231"/>
        <end position="305"/>
    </location>
</feature>
<dbReference type="InterPro" id="IPR036249">
    <property type="entry name" value="Thioredoxin-like_sf"/>
</dbReference>
<dbReference type="Pfam" id="PF01257">
    <property type="entry name" value="2Fe-2S_thioredx"/>
    <property type="match status" value="1"/>
</dbReference>
<dbReference type="GO" id="GO:0006120">
    <property type="term" value="P:mitochondrial electron transport, NADH to ubiquinone"/>
    <property type="evidence" value="ECO:0007669"/>
    <property type="project" value="UniProtKB-ARBA"/>
</dbReference>
<dbReference type="CDD" id="cd03064">
    <property type="entry name" value="TRX_Fd_NuoE"/>
    <property type="match status" value="1"/>
</dbReference>
<dbReference type="InterPro" id="IPR041921">
    <property type="entry name" value="NuoE_N"/>
</dbReference>
<evidence type="ECO:0000256" key="8">
    <source>
        <dbReference type="ARBA" id="ARBA00034078"/>
    </source>
</evidence>
<reference evidence="10 11" key="1">
    <citation type="journal article" date="2024" name="Nat. Commun.">
        <title>Phylogenomics reveals the evolutionary origins of lichenization in chlorophyte algae.</title>
        <authorList>
            <person name="Puginier C."/>
            <person name="Libourel C."/>
            <person name="Otte J."/>
            <person name="Skaloud P."/>
            <person name="Haon M."/>
            <person name="Grisel S."/>
            <person name="Petersen M."/>
            <person name="Berrin J.G."/>
            <person name="Delaux P.M."/>
            <person name="Dal Grande F."/>
            <person name="Keller J."/>
        </authorList>
    </citation>
    <scope>NUCLEOTIDE SEQUENCE [LARGE SCALE GENOMIC DNA]</scope>
    <source>
        <strain evidence="10 11">SAG 2036</strain>
    </source>
</reference>
<keyword evidence="3" id="KW-0479">Metal-binding</keyword>
<keyword evidence="6" id="KW-0411">Iron-sulfur</keyword>
<accession>A0AAW1NN99</accession>
<evidence type="ECO:0000256" key="2">
    <source>
        <dbReference type="ARBA" id="ARBA00022714"/>
    </source>
</evidence>
<dbReference type="NCBIfam" id="TIGR01958">
    <property type="entry name" value="nuoE_fam"/>
    <property type="match status" value="1"/>
</dbReference>
<evidence type="ECO:0000256" key="7">
    <source>
        <dbReference type="ARBA" id="ARBA00023027"/>
    </source>
</evidence>
<sequence length="305" mass="33340">MLRQGLTRLAAAALRVQEVASCQQVQAQAPVTWGRLAMATNSHDIFNVHRHSPDNNLDTPFDFTEANYELVTELLSRYPTNYRQSAVIPLLDMAQKQNQGWLSLSAMNKCAEVLGMPPIRVYEVATFYTMFNRSKIGKYHVMVCGTTPCMLCGSRKIHAALRDHLGIDFGETTKDGMFTLGEMECMGACVNAPMIAVADYTRGVEGFSYGYFEDLTPQDAVSIVEDLRSGKSPVKGSQYRSKAEPAGNVGTGKWVPVPQNLTQTLTFEASGGKPPGPRCRDLDFEAPKDPPAGPPNAKTGSNKPV</sequence>
<proteinExistence type="inferred from homology"/>
<dbReference type="PROSITE" id="PS01099">
    <property type="entry name" value="COMPLEX1_24K"/>
    <property type="match status" value="1"/>
</dbReference>
<dbReference type="FunFam" id="3.40.30.10:FF:000022">
    <property type="entry name" value="NADH dehydrogenase flavoprotein 2, mitochondrial"/>
    <property type="match status" value="1"/>
</dbReference>
<dbReference type="InterPro" id="IPR042128">
    <property type="entry name" value="NuoE_dom"/>
</dbReference>
<gene>
    <name evidence="10" type="ORF">WJX73_009232</name>
</gene>
<comment type="cofactor">
    <cofactor evidence="8">
        <name>[2Fe-2S] cluster</name>
        <dbReference type="ChEBI" id="CHEBI:190135"/>
    </cofactor>
</comment>
<dbReference type="PANTHER" id="PTHR10371:SF3">
    <property type="entry name" value="NADH DEHYDROGENASE [UBIQUINONE] FLAVOPROTEIN 2, MITOCHONDRIAL"/>
    <property type="match status" value="1"/>
</dbReference>
<protein>
    <submittedName>
        <fullName evidence="10">Uncharacterized protein</fullName>
    </submittedName>
</protein>
<dbReference type="Gene3D" id="3.40.30.10">
    <property type="entry name" value="Glutaredoxin"/>
    <property type="match status" value="1"/>
</dbReference>
<dbReference type="GO" id="GO:0008137">
    <property type="term" value="F:NADH dehydrogenase (ubiquinone) activity"/>
    <property type="evidence" value="ECO:0007669"/>
    <property type="project" value="UniProtKB-ARBA"/>
</dbReference>
<dbReference type="GO" id="GO:0005743">
    <property type="term" value="C:mitochondrial inner membrane"/>
    <property type="evidence" value="ECO:0007669"/>
    <property type="project" value="UniProtKB-ARBA"/>
</dbReference>
<dbReference type="GO" id="GO:0051537">
    <property type="term" value="F:2 iron, 2 sulfur cluster binding"/>
    <property type="evidence" value="ECO:0007669"/>
    <property type="project" value="UniProtKB-KW"/>
</dbReference>
<dbReference type="GO" id="GO:0003954">
    <property type="term" value="F:NADH dehydrogenase activity"/>
    <property type="evidence" value="ECO:0007669"/>
    <property type="project" value="TreeGrafter"/>
</dbReference>
<evidence type="ECO:0000256" key="1">
    <source>
        <dbReference type="ARBA" id="ARBA00010643"/>
    </source>
</evidence>
<keyword evidence="11" id="KW-1185">Reference proteome</keyword>
<evidence type="ECO:0000256" key="9">
    <source>
        <dbReference type="SAM" id="MobiDB-lite"/>
    </source>
</evidence>
<name>A0AAW1NN99_9CHLO</name>
<comment type="similarity">
    <text evidence="1">Belongs to the complex I 24 kDa subunit family.</text>
</comment>
<comment type="caution">
    <text evidence="10">The sequence shown here is derived from an EMBL/GenBank/DDBJ whole genome shotgun (WGS) entry which is preliminary data.</text>
</comment>
<dbReference type="GO" id="GO:0046872">
    <property type="term" value="F:metal ion binding"/>
    <property type="evidence" value="ECO:0007669"/>
    <property type="project" value="UniProtKB-KW"/>
</dbReference>
<keyword evidence="2" id="KW-0001">2Fe-2S</keyword>
<keyword evidence="5" id="KW-0408">Iron</keyword>
<dbReference type="InterPro" id="IPR002023">
    <property type="entry name" value="NuoE-like"/>
</dbReference>
<dbReference type="Proteomes" id="UP001465755">
    <property type="component" value="Unassembled WGS sequence"/>
</dbReference>
<keyword evidence="4" id="KW-1278">Translocase</keyword>
<dbReference type="SUPFAM" id="SSF52833">
    <property type="entry name" value="Thioredoxin-like"/>
    <property type="match status" value="1"/>
</dbReference>
<evidence type="ECO:0000313" key="11">
    <source>
        <dbReference type="Proteomes" id="UP001465755"/>
    </source>
</evidence>
<keyword evidence="7" id="KW-0520">NAD</keyword>
<evidence type="ECO:0000256" key="4">
    <source>
        <dbReference type="ARBA" id="ARBA00022967"/>
    </source>
</evidence>
<dbReference type="Gene3D" id="1.10.10.1590">
    <property type="entry name" value="NADH-quinone oxidoreductase subunit E"/>
    <property type="match status" value="1"/>
</dbReference>
<evidence type="ECO:0000256" key="5">
    <source>
        <dbReference type="ARBA" id="ARBA00023004"/>
    </source>
</evidence>
<dbReference type="FunFam" id="1.10.10.1590:FF:000001">
    <property type="entry name" value="NADH-quinone oxidoreductase subunit E"/>
    <property type="match status" value="1"/>
</dbReference>
<dbReference type="GO" id="GO:0098796">
    <property type="term" value="C:membrane protein complex"/>
    <property type="evidence" value="ECO:0007669"/>
    <property type="project" value="UniProtKB-ARBA"/>
</dbReference>
<dbReference type="EMBL" id="JALJOQ010000238">
    <property type="protein sequence ID" value="KAK9787883.1"/>
    <property type="molecule type" value="Genomic_DNA"/>
</dbReference>
<organism evidence="10 11">
    <name type="scientific">Symbiochloris irregularis</name>
    <dbReference type="NCBI Taxonomy" id="706552"/>
    <lineage>
        <taxon>Eukaryota</taxon>
        <taxon>Viridiplantae</taxon>
        <taxon>Chlorophyta</taxon>
        <taxon>core chlorophytes</taxon>
        <taxon>Trebouxiophyceae</taxon>
        <taxon>Trebouxiales</taxon>
        <taxon>Trebouxiaceae</taxon>
        <taxon>Symbiochloris</taxon>
    </lineage>
</organism>
<dbReference type="PANTHER" id="PTHR10371">
    <property type="entry name" value="NADH DEHYDROGENASE UBIQUINONE FLAVOPROTEIN 2, MITOCHONDRIAL"/>
    <property type="match status" value="1"/>
</dbReference>